<protein>
    <recommendedName>
        <fullName evidence="4">EGF-like domain-containing protein</fullName>
    </recommendedName>
</protein>
<evidence type="ECO:0000313" key="5">
    <source>
        <dbReference type="EMBL" id="GAX26348.1"/>
    </source>
</evidence>
<feature type="chain" id="PRO_5012825856" description="EGF-like domain-containing protein" evidence="3">
    <location>
        <begin position="19"/>
        <end position="290"/>
    </location>
</feature>
<keyword evidence="2" id="KW-0812">Transmembrane</keyword>
<dbReference type="Proteomes" id="UP000198406">
    <property type="component" value="Unassembled WGS sequence"/>
</dbReference>
<feature type="domain" description="EGF-like" evidence="4">
    <location>
        <begin position="148"/>
        <end position="189"/>
    </location>
</feature>
<dbReference type="PROSITE" id="PS50026">
    <property type="entry name" value="EGF_3"/>
    <property type="match status" value="1"/>
</dbReference>
<feature type="transmembrane region" description="Helical" evidence="2">
    <location>
        <begin position="222"/>
        <end position="249"/>
    </location>
</feature>
<dbReference type="EMBL" id="BDSP01000240">
    <property type="protein sequence ID" value="GAX26348.1"/>
    <property type="molecule type" value="Genomic_DNA"/>
</dbReference>
<keyword evidence="6" id="KW-1185">Reference proteome</keyword>
<feature type="disulfide bond" evidence="1">
    <location>
        <begin position="179"/>
        <end position="188"/>
    </location>
</feature>
<keyword evidence="2" id="KW-1133">Transmembrane helix</keyword>
<dbReference type="PROSITE" id="PS01186">
    <property type="entry name" value="EGF_2"/>
    <property type="match status" value="1"/>
</dbReference>
<accession>A0A1Z5KKA2</accession>
<dbReference type="InParanoid" id="A0A1Z5KKA2"/>
<evidence type="ECO:0000256" key="2">
    <source>
        <dbReference type="SAM" id="Phobius"/>
    </source>
</evidence>
<dbReference type="AlphaFoldDB" id="A0A1Z5KKA2"/>
<keyword evidence="2" id="KW-0472">Membrane</keyword>
<dbReference type="Gene3D" id="2.10.25.10">
    <property type="entry name" value="Laminin"/>
    <property type="match status" value="2"/>
</dbReference>
<gene>
    <name evidence="5" type="ORF">FisN_16Lh189</name>
</gene>
<name>A0A1Z5KKA2_FISSO</name>
<evidence type="ECO:0000259" key="4">
    <source>
        <dbReference type="PROSITE" id="PS50026"/>
    </source>
</evidence>
<proteinExistence type="predicted"/>
<comment type="caution">
    <text evidence="5">The sequence shown here is derived from an EMBL/GenBank/DDBJ whole genome shotgun (WGS) entry which is preliminary data.</text>
</comment>
<dbReference type="InterPro" id="IPR000742">
    <property type="entry name" value="EGF"/>
</dbReference>
<keyword evidence="1" id="KW-1015">Disulfide bond</keyword>
<keyword evidence="1" id="KW-0245">EGF-like domain</keyword>
<dbReference type="PROSITE" id="PS00022">
    <property type="entry name" value="EGF_1"/>
    <property type="match status" value="2"/>
</dbReference>
<evidence type="ECO:0000256" key="1">
    <source>
        <dbReference type="PROSITE-ProRule" id="PRU00076"/>
    </source>
</evidence>
<dbReference type="OrthoDB" id="2121828at2759"/>
<reference evidence="5 6" key="1">
    <citation type="journal article" date="2015" name="Plant Cell">
        <title>Oil accumulation by the oleaginous diatom Fistulifera solaris as revealed by the genome and transcriptome.</title>
        <authorList>
            <person name="Tanaka T."/>
            <person name="Maeda Y."/>
            <person name="Veluchamy A."/>
            <person name="Tanaka M."/>
            <person name="Abida H."/>
            <person name="Marechal E."/>
            <person name="Bowler C."/>
            <person name="Muto M."/>
            <person name="Sunaga Y."/>
            <person name="Tanaka M."/>
            <person name="Yoshino T."/>
            <person name="Taniguchi T."/>
            <person name="Fukuda Y."/>
            <person name="Nemoto M."/>
            <person name="Matsumoto M."/>
            <person name="Wong P.S."/>
            <person name="Aburatani S."/>
            <person name="Fujibuchi W."/>
        </authorList>
    </citation>
    <scope>NUCLEOTIDE SEQUENCE [LARGE SCALE GENOMIC DNA]</scope>
    <source>
        <strain evidence="5 6">JPCC DA0580</strain>
    </source>
</reference>
<comment type="caution">
    <text evidence="1">Lacks conserved residue(s) required for the propagation of feature annotation.</text>
</comment>
<feature type="signal peptide" evidence="3">
    <location>
        <begin position="1"/>
        <end position="18"/>
    </location>
</feature>
<organism evidence="5 6">
    <name type="scientific">Fistulifera solaris</name>
    <name type="common">Oleaginous diatom</name>
    <dbReference type="NCBI Taxonomy" id="1519565"/>
    <lineage>
        <taxon>Eukaryota</taxon>
        <taxon>Sar</taxon>
        <taxon>Stramenopiles</taxon>
        <taxon>Ochrophyta</taxon>
        <taxon>Bacillariophyta</taxon>
        <taxon>Bacillariophyceae</taxon>
        <taxon>Bacillariophycidae</taxon>
        <taxon>Naviculales</taxon>
        <taxon>Naviculaceae</taxon>
        <taxon>Fistulifera</taxon>
    </lineage>
</organism>
<dbReference type="SMART" id="SM00181">
    <property type="entry name" value="EGF"/>
    <property type="match status" value="3"/>
</dbReference>
<keyword evidence="3" id="KW-0732">Signal</keyword>
<evidence type="ECO:0000313" key="6">
    <source>
        <dbReference type="Proteomes" id="UP000198406"/>
    </source>
</evidence>
<dbReference type="SUPFAM" id="SSF57196">
    <property type="entry name" value="EGF/Laminin"/>
    <property type="match status" value="1"/>
</dbReference>
<sequence>MLRLFVLALSLLPHLAAAWGKETCTLFCQNGGVCKETMTEIHTGGDFSDVHEYAPARKFYCHCPLYHAGPECEVQFTECPGPGNTTTCANGAKCVRDIGYDGDAYYHCGCNTETTDYASAYARRTCKRMSTVFCLPNDEEKSLEIQQSLGQAGGAYCMNGGRCKSTDAEEVKRHPGCECPIGWSGLHCEYPESDALKAKFHYGEQNKETAGTLEESSNSPNFFITVAWICLIVVLAMVGGIGFAVWDGYRETTRTRRRRLEKATRIPAQISAKIKAKKKSGLQPMEIEEF</sequence>
<evidence type="ECO:0000256" key="3">
    <source>
        <dbReference type="SAM" id="SignalP"/>
    </source>
</evidence>